<evidence type="ECO:0000256" key="8">
    <source>
        <dbReference type="SAM" id="SignalP"/>
    </source>
</evidence>
<dbReference type="InterPro" id="IPR001245">
    <property type="entry name" value="Ser-Thr/Tyr_kinase_cat_dom"/>
</dbReference>
<keyword evidence="7" id="KW-0812">Transmembrane</keyword>
<keyword evidence="3 6" id="KW-0547">Nucleotide-binding</keyword>
<evidence type="ECO:0000313" key="10">
    <source>
        <dbReference type="EnsemblPlants" id="AUR62009497-RA:cds"/>
    </source>
</evidence>
<evidence type="ECO:0000256" key="1">
    <source>
        <dbReference type="ARBA" id="ARBA00022527"/>
    </source>
</evidence>
<sequence>MLIYPQLLPSIFSLLLFLPIATSYQHNESYHPKDHCFIKFGLSKFDQSLEWRSDEDFLVDPPSAVAANTSATAVGVKSPYDKARMFRATVTYSIPVNSSGPKLVRLYLYPPTSTIYNPVIDTSTSSLNLIINGFQVLRNFSAYLVASNANANPNTTAQVSNGLVREIYVTVAEERDHSKKSINLTFSPSSPNGFGFINSVEIISVPQWLYINRSSDNPQQVLYLEGGPPGYVLDPYDFPNSLAMENVIRLNVGGYTVDPSQDTGIDRTWYNDVNFVRYADALLNGLEIFKLSSTSGSLAAPNPAPSKSMIQAPISTQTPAKSKHLPLIIGSILGATLVSLLIFVCLIIIYRRNKKQQKYVSTTTTEKSSKLKWILPLYDSASSTVTTASVASKLPSDLCRYFTLAQIKAATRDFDKDLIIGTGGFGKVYKGTFDDGNTTVAIKRLNSTSKQGAHEFQTEIEMLSRLRHVHLVSLIGYCEDFGEMILVYEYMPNGTLRDHLLYKHNPQISHTSLSWKQRLMICLGSARGLHYLHAGAKHLIIHRDVKSTNILLDEKWTAKVSDFGLSKVGPDHTEAGATYVSTAVKGSAGYLDPEYYRCHQLTEKSDVYSFGVVLFEVLCARAAVNPNLPK</sequence>
<dbReference type="AlphaFoldDB" id="A0A803LCA8"/>
<dbReference type="PROSITE" id="PS00107">
    <property type="entry name" value="PROTEIN_KINASE_ATP"/>
    <property type="match status" value="1"/>
</dbReference>
<evidence type="ECO:0000313" key="11">
    <source>
        <dbReference type="Proteomes" id="UP000596660"/>
    </source>
</evidence>
<dbReference type="SUPFAM" id="SSF56112">
    <property type="entry name" value="Protein kinase-like (PK-like)"/>
    <property type="match status" value="1"/>
</dbReference>
<dbReference type="CDD" id="cd14066">
    <property type="entry name" value="STKc_IRAK"/>
    <property type="match status" value="1"/>
</dbReference>
<evidence type="ECO:0000256" key="4">
    <source>
        <dbReference type="ARBA" id="ARBA00022777"/>
    </source>
</evidence>
<feature type="binding site" evidence="6">
    <location>
        <position position="443"/>
    </location>
    <ligand>
        <name>ATP</name>
        <dbReference type="ChEBI" id="CHEBI:30616"/>
    </ligand>
</feature>
<dbReference type="InterPro" id="IPR000719">
    <property type="entry name" value="Prot_kinase_dom"/>
</dbReference>
<accession>A0A803LCA8</accession>
<dbReference type="EnsemblPlants" id="AUR62009497-RA">
    <property type="protein sequence ID" value="AUR62009497-RA:cds"/>
    <property type="gene ID" value="AUR62009497"/>
</dbReference>
<evidence type="ECO:0000256" key="7">
    <source>
        <dbReference type="SAM" id="Phobius"/>
    </source>
</evidence>
<dbReference type="FunFam" id="3.30.200.20:FF:000645">
    <property type="entry name" value="Receptor-like protein kinase FERONIA"/>
    <property type="match status" value="1"/>
</dbReference>
<dbReference type="OMA" id="THRTYGP"/>
<keyword evidence="8" id="KW-0732">Signal</keyword>
<evidence type="ECO:0000256" key="3">
    <source>
        <dbReference type="ARBA" id="ARBA00022741"/>
    </source>
</evidence>
<dbReference type="Gene3D" id="2.60.120.430">
    <property type="entry name" value="Galactose-binding lectin"/>
    <property type="match status" value="1"/>
</dbReference>
<keyword evidence="5 6" id="KW-0067">ATP-binding</keyword>
<name>A0A803LCA8_CHEQI</name>
<dbReference type="GO" id="GO:0005524">
    <property type="term" value="F:ATP binding"/>
    <property type="evidence" value="ECO:0007669"/>
    <property type="project" value="UniProtKB-UniRule"/>
</dbReference>
<keyword evidence="2" id="KW-0808">Transferase</keyword>
<dbReference type="Pfam" id="PF07714">
    <property type="entry name" value="PK_Tyr_Ser-Thr"/>
    <property type="match status" value="1"/>
</dbReference>
<dbReference type="GO" id="GO:0004674">
    <property type="term" value="F:protein serine/threonine kinase activity"/>
    <property type="evidence" value="ECO:0007669"/>
    <property type="project" value="UniProtKB-KW"/>
</dbReference>
<dbReference type="InterPro" id="IPR011009">
    <property type="entry name" value="Kinase-like_dom_sf"/>
</dbReference>
<evidence type="ECO:0000256" key="2">
    <source>
        <dbReference type="ARBA" id="ARBA00022679"/>
    </source>
</evidence>
<dbReference type="PANTHER" id="PTHR47989:SF62">
    <property type="entry name" value="OS05G0423500 PROTEIN"/>
    <property type="match status" value="1"/>
</dbReference>
<keyword evidence="7" id="KW-1133">Transmembrane helix</keyword>
<dbReference type="Gene3D" id="1.10.510.10">
    <property type="entry name" value="Transferase(Phosphotransferase) domain 1"/>
    <property type="match status" value="1"/>
</dbReference>
<reference evidence="10" key="2">
    <citation type="submission" date="2021-03" db="UniProtKB">
        <authorList>
            <consortium name="EnsemblPlants"/>
        </authorList>
    </citation>
    <scope>IDENTIFICATION</scope>
</reference>
<protein>
    <recommendedName>
        <fullName evidence="9">Protein kinase domain-containing protein</fullName>
    </recommendedName>
</protein>
<evidence type="ECO:0000256" key="6">
    <source>
        <dbReference type="PROSITE-ProRule" id="PRU10141"/>
    </source>
</evidence>
<dbReference type="InterPro" id="IPR017441">
    <property type="entry name" value="Protein_kinase_ATP_BS"/>
</dbReference>
<dbReference type="PROSITE" id="PS00108">
    <property type="entry name" value="PROTEIN_KINASE_ST"/>
    <property type="match status" value="1"/>
</dbReference>
<dbReference type="Proteomes" id="UP000596660">
    <property type="component" value="Unplaced"/>
</dbReference>
<dbReference type="InterPro" id="IPR008271">
    <property type="entry name" value="Ser/Thr_kinase_AS"/>
</dbReference>
<keyword evidence="4" id="KW-0418">Kinase</keyword>
<dbReference type="Gene3D" id="3.30.200.20">
    <property type="entry name" value="Phosphorylase Kinase, domain 1"/>
    <property type="match status" value="1"/>
</dbReference>
<dbReference type="SMART" id="SM00220">
    <property type="entry name" value="S_TKc"/>
    <property type="match status" value="1"/>
</dbReference>
<keyword evidence="1" id="KW-0723">Serine/threonine-protein kinase</keyword>
<keyword evidence="11" id="KW-1185">Reference proteome</keyword>
<dbReference type="PROSITE" id="PS50011">
    <property type="entry name" value="PROTEIN_KINASE_DOM"/>
    <property type="match status" value="1"/>
</dbReference>
<feature type="transmembrane region" description="Helical" evidence="7">
    <location>
        <begin position="325"/>
        <end position="350"/>
    </location>
</feature>
<reference evidence="10" key="1">
    <citation type="journal article" date="2017" name="Nature">
        <title>The genome of Chenopodium quinoa.</title>
        <authorList>
            <person name="Jarvis D.E."/>
            <person name="Ho Y.S."/>
            <person name="Lightfoot D.J."/>
            <person name="Schmoeckel S.M."/>
            <person name="Li B."/>
            <person name="Borm T.J.A."/>
            <person name="Ohyanagi H."/>
            <person name="Mineta K."/>
            <person name="Michell C.T."/>
            <person name="Saber N."/>
            <person name="Kharbatia N.M."/>
            <person name="Rupper R.R."/>
            <person name="Sharp A.R."/>
            <person name="Dally N."/>
            <person name="Boughton B.A."/>
            <person name="Woo Y.H."/>
            <person name="Gao G."/>
            <person name="Schijlen E.G.W.M."/>
            <person name="Guo X."/>
            <person name="Momin A.A."/>
            <person name="Negrao S."/>
            <person name="Al-Babili S."/>
            <person name="Gehring C."/>
            <person name="Roessner U."/>
            <person name="Jung C."/>
            <person name="Murphy K."/>
            <person name="Arold S.T."/>
            <person name="Gojobori T."/>
            <person name="van der Linden C.G."/>
            <person name="van Loo E.N."/>
            <person name="Jellen E.N."/>
            <person name="Maughan P.J."/>
            <person name="Tester M."/>
        </authorList>
    </citation>
    <scope>NUCLEOTIDE SEQUENCE [LARGE SCALE GENOMIC DNA]</scope>
    <source>
        <strain evidence="10">cv. PI 614886</strain>
    </source>
</reference>
<keyword evidence="7" id="KW-0472">Membrane</keyword>
<evidence type="ECO:0000259" key="9">
    <source>
        <dbReference type="PROSITE" id="PS50011"/>
    </source>
</evidence>
<organism evidence="10 11">
    <name type="scientific">Chenopodium quinoa</name>
    <name type="common">Quinoa</name>
    <dbReference type="NCBI Taxonomy" id="63459"/>
    <lineage>
        <taxon>Eukaryota</taxon>
        <taxon>Viridiplantae</taxon>
        <taxon>Streptophyta</taxon>
        <taxon>Embryophyta</taxon>
        <taxon>Tracheophyta</taxon>
        <taxon>Spermatophyta</taxon>
        <taxon>Magnoliopsida</taxon>
        <taxon>eudicotyledons</taxon>
        <taxon>Gunneridae</taxon>
        <taxon>Pentapetalae</taxon>
        <taxon>Caryophyllales</taxon>
        <taxon>Chenopodiaceae</taxon>
        <taxon>Chenopodioideae</taxon>
        <taxon>Atripliceae</taxon>
        <taxon>Chenopodium</taxon>
    </lineage>
</organism>
<feature type="signal peptide" evidence="8">
    <location>
        <begin position="1"/>
        <end position="23"/>
    </location>
</feature>
<feature type="chain" id="PRO_5030856330" description="Protein kinase domain-containing protein" evidence="8">
    <location>
        <begin position="24"/>
        <end position="630"/>
    </location>
</feature>
<proteinExistence type="predicted"/>
<dbReference type="PANTHER" id="PTHR47989">
    <property type="entry name" value="OS01G0750732 PROTEIN"/>
    <property type="match status" value="1"/>
</dbReference>
<dbReference type="Gramene" id="AUR62009497-RA">
    <property type="protein sequence ID" value="AUR62009497-RA:cds"/>
    <property type="gene ID" value="AUR62009497"/>
</dbReference>
<feature type="domain" description="Protein kinase" evidence="9">
    <location>
        <begin position="414"/>
        <end position="630"/>
    </location>
</feature>
<evidence type="ECO:0000256" key="5">
    <source>
        <dbReference type="ARBA" id="ARBA00022840"/>
    </source>
</evidence>